<dbReference type="EMBL" id="AP018227">
    <property type="protein sequence ID" value="BAY86814.1"/>
    <property type="molecule type" value="Genomic_DNA"/>
</dbReference>
<proteinExistence type="predicted"/>
<reference evidence="1 2" key="1">
    <citation type="submission" date="2017-06" db="EMBL/GenBank/DDBJ databases">
        <title>Genome sequencing of cyanobaciteial culture collection at National Institute for Environmental Studies (NIES).</title>
        <authorList>
            <person name="Hirose Y."/>
            <person name="Shimura Y."/>
            <person name="Fujisawa T."/>
            <person name="Nakamura Y."/>
            <person name="Kawachi M."/>
        </authorList>
    </citation>
    <scope>NUCLEOTIDE SEQUENCE [LARGE SCALE GENOMIC DNA]</scope>
    <source>
        <strain evidence="1 2">NIES-267</strain>
    </source>
</reference>
<dbReference type="AlphaFoldDB" id="A0A1Z4LZZ5"/>
<sequence>MSEAKFANSMNAFQRNLAKNFDYKPLKFIAQSSKTNYFTAE</sequence>
<accession>A0A1Z4LZZ5</accession>
<evidence type="ECO:0000313" key="1">
    <source>
        <dbReference type="EMBL" id="BAY86814.1"/>
    </source>
</evidence>
<gene>
    <name evidence="1" type="ORF">NIES267_63250</name>
</gene>
<dbReference type="Proteomes" id="UP000218418">
    <property type="component" value="Chromosome"/>
</dbReference>
<evidence type="ECO:0000313" key="2">
    <source>
        <dbReference type="Proteomes" id="UP000218418"/>
    </source>
</evidence>
<organism evidence="1 2">
    <name type="scientific">Calothrix parasitica NIES-267</name>
    <dbReference type="NCBI Taxonomy" id="1973488"/>
    <lineage>
        <taxon>Bacteria</taxon>
        <taxon>Bacillati</taxon>
        <taxon>Cyanobacteriota</taxon>
        <taxon>Cyanophyceae</taxon>
        <taxon>Nostocales</taxon>
        <taxon>Calotrichaceae</taxon>
        <taxon>Calothrix</taxon>
    </lineage>
</organism>
<protein>
    <submittedName>
        <fullName evidence="1">Uncharacterized protein</fullName>
    </submittedName>
</protein>
<keyword evidence="2" id="KW-1185">Reference proteome</keyword>
<name>A0A1Z4LZZ5_9CYAN</name>